<dbReference type="AlphaFoldDB" id="A0A6J4PS84"/>
<sequence>MEMAGAGKPGRRAHLLFPIDPEAFFVPEGSERREAA</sequence>
<evidence type="ECO:0000313" key="1">
    <source>
        <dbReference type="EMBL" id="CAA9424071.1"/>
    </source>
</evidence>
<protein>
    <submittedName>
        <fullName evidence="1">Uncharacterized protein</fullName>
    </submittedName>
</protein>
<gene>
    <name evidence="1" type="ORF">AVDCRST_MAG03-2754</name>
</gene>
<accession>A0A6J4PS84</accession>
<reference evidence="1" key="1">
    <citation type="submission" date="2020-02" db="EMBL/GenBank/DDBJ databases">
        <authorList>
            <person name="Meier V. D."/>
        </authorList>
    </citation>
    <scope>NUCLEOTIDE SEQUENCE</scope>
    <source>
        <strain evidence="1">AVDCRST_MAG03</strain>
    </source>
</reference>
<proteinExistence type="predicted"/>
<organism evidence="1">
    <name type="scientific">uncultured Rubrobacteraceae bacterium</name>
    <dbReference type="NCBI Taxonomy" id="349277"/>
    <lineage>
        <taxon>Bacteria</taxon>
        <taxon>Bacillati</taxon>
        <taxon>Actinomycetota</taxon>
        <taxon>Rubrobacteria</taxon>
        <taxon>Rubrobacterales</taxon>
        <taxon>Rubrobacteraceae</taxon>
        <taxon>environmental samples</taxon>
    </lineage>
</organism>
<name>A0A6J4PS84_9ACTN</name>
<dbReference type="EMBL" id="CADCUT010000165">
    <property type="protein sequence ID" value="CAA9424071.1"/>
    <property type="molecule type" value="Genomic_DNA"/>
</dbReference>